<evidence type="ECO:0000256" key="4">
    <source>
        <dbReference type="ARBA" id="ARBA00022679"/>
    </source>
</evidence>
<dbReference type="GO" id="GO:0004047">
    <property type="term" value="F:aminomethyltransferase activity"/>
    <property type="evidence" value="ECO:0007669"/>
    <property type="project" value="UniProtKB-UniRule"/>
</dbReference>
<dbReference type="GO" id="GO:0005960">
    <property type="term" value="C:glycine cleavage complex"/>
    <property type="evidence" value="ECO:0007669"/>
    <property type="project" value="InterPro"/>
</dbReference>
<dbReference type="KEGG" id="aarc:G127AT_13290"/>
<comment type="function">
    <text evidence="7">The glycine cleavage system catalyzes the degradation of glycine.</text>
</comment>
<comment type="similarity">
    <text evidence="1 7">Belongs to the GcvT family.</text>
</comment>
<dbReference type="Pfam" id="PF08669">
    <property type="entry name" value="GCV_T_C"/>
    <property type="match status" value="1"/>
</dbReference>
<dbReference type="PIRSF" id="PIRSF006487">
    <property type="entry name" value="GcvT"/>
    <property type="match status" value="1"/>
</dbReference>
<dbReference type="HAMAP" id="MF_00259">
    <property type="entry name" value="GcvT"/>
    <property type="match status" value="1"/>
</dbReference>
<evidence type="ECO:0000256" key="9">
    <source>
        <dbReference type="SAM" id="MobiDB-lite"/>
    </source>
</evidence>
<dbReference type="GO" id="GO:0005829">
    <property type="term" value="C:cytosol"/>
    <property type="evidence" value="ECO:0007669"/>
    <property type="project" value="TreeGrafter"/>
</dbReference>
<dbReference type="Gene3D" id="3.30.1360.120">
    <property type="entry name" value="Probable tRNA modification gtpase trme, domain 1"/>
    <property type="match status" value="1"/>
</dbReference>
<feature type="region of interest" description="Disordered" evidence="9">
    <location>
        <begin position="1"/>
        <end position="39"/>
    </location>
</feature>
<evidence type="ECO:0000313" key="12">
    <source>
        <dbReference type="EMBL" id="QTX04243.1"/>
    </source>
</evidence>
<dbReference type="InterPro" id="IPR027266">
    <property type="entry name" value="TrmE/GcvT-like"/>
</dbReference>
<sequence>MTEGEFPRGPQGTRRIRDQENSVSDHDVSDHDPNPAFERTSPLDAVHRAAGASFTDFAGWQMPLRYDSDLAEHHAVRRSAGLFDLSHMGEILVVGPEAAAALDYALAGRLSAIAIGQAKYSLLLARTGGILDDLVVYRTGEDRFMVVANAANRDLVAEELRDRTAPFEAEVYDESDDVALIALQGPASLAILTETPGFGVPGPGNDVEDFREQAAALKYYRAFPAQFQDEPVYVARTGYTGEDGFELYLAPEVAPKLWEALAETGGSRLVPAGLAARDTLRLEAGMPLYGHELDRETFPVQAGLGRVVALAKEGDFVGRTAVEAGPPAGARVLVGLAAEGRRAARAGYEVFDDAGADAAARGTVTSGVLSPTLGHPVALAYVDPELAEPGTALFLDVRGTRIPAEVVRLPFYTRA</sequence>
<feature type="compositionally biased region" description="Basic and acidic residues" evidence="9">
    <location>
        <begin position="15"/>
        <end position="33"/>
    </location>
</feature>
<evidence type="ECO:0000256" key="2">
    <source>
        <dbReference type="ARBA" id="ARBA00012616"/>
    </source>
</evidence>
<dbReference type="GO" id="GO:0008483">
    <property type="term" value="F:transaminase activity"/>
    <property type="evidence" value="ECO:0007669"/>
    <property type="project" value="UniProtKB-KW"/>
</dbReference>
<feature type="domain" description="GCVT N-terminal" evidence="10">
    <location>
        <begin position="45"/>
        <end position="312"/>
    </location>
</feature>
<keyword evidence="13" id="KW-1185">Reference proteome</keyword>
<dbReference type="Pfam" id="PF01571">
    <property type="entry name" value="GCV_T"/>
    <property type="match status" value="1"/>
</dbReference>
<comment type="catalytic activity">
    <reaction evidence="6 7">
        <text>N(6)-[(R)-S(8)-aminomethyldihydrolipoyl]-L-lysyl-[protein] + (6S)-5,6,7,8-tetrahydrofolate = N(6)-[(R)-dihydrolipoyl]-L-lysyl-[protein] + (6R)-5,10-methylene-5,6,7,8-tetrahydrofolate + NH4(+)</text>
        <dbReference type="Rhea" id="RHEA:16945"/>
        <dbReference type="Rhea" id="RHEA-COMP:10475"/>
        <dbReference type="Rhea" id="RHEA-COMP:10492"/>
        <dbReference type="ChEBI" id="CHEBI:15636"/>
        <dbReference type="ChEBI" id="CHEBI:28938"/>
        <dbReference type="ChEBI" id="CHEBI:57453"/>
        <dbReference type="ChEBI" id="CHEBI:83100"/>
        <dbReference type="ChEBI" id="CHEBI:83143"/>
        <dbReference type="EC" id="2.1.2.10"/>
    </reaction>
</comment>
<evidence type="ECO:0000256" key="3">
    <source>
        <dbReference type="ARBA" id="ARBA00022576"/>
    </source>
</evidence>
<dbReference type="NCBIfam" id="NF001567">
    <property type="entry name" value="PRK00389.1"/>
    <property type="match status" value="1"/>
</dbReference>
<name>A0A975FMJ1_9MICO</name>
<keyword evidence="4 7" id="KW-0808">Transferase</keyword>
<evidence type="ECO:0000256" key="1">
    <source>
        <dbReference type="ARBA" id="ARBA00008609"/>
    </source>
</evidence>
<dbReference type="FunFam" id="4.10.1250.10:FF:000001">
    <property type="entry name" value="Aminomethyltransferase"/>
    <property type="match status" value="1"/>
</dbReference>
<dbReference type="InterPro" id="IPR006223">
    <property type="entry name" value="GcvT"/>
</dbReference>
<dbReference type="SUPFAM" id="SSF103025">
    <property type="entry name" value="Folate-binding domain"/>
    <property type="match status" value="1"/>
</dbReference>
<evidence type="ECO:0000256" key="5">
    <source>
        <dbReference type="ARBA" id="ARBA00031395"/>
    </source>
</evidence>
<dbReference type="Gene3D" id="2.40.30.110">
    <property type="entry name" value="Aminomethyltransferase beta-barrel domains"/>
    <property type="match status" value="1"/>
</dbReference>
<dbReference type="PANTHER" id="PTHR43757">
    <property type="entry name" value="AMINOMETHYLTRANSFERASE"/>
    <property type="match status" value="1"/>
</dbReference>
<dbReference type="EMBL" id="CP071696">
    <property type="protein sequence ID" value="QTX04243.1"/>
    <property type="molecule type" value="Genomic_DNA"/>
</dbReference>
<comment type="subunit">
    <text evidence="7">The glycine cleavage system is composed of four proteins: P, T, L and H.</text>
</comment>
<dbReference type="SUPFAM" id="SSF101790">
    <property type="entry name" value="Aminomethyltransferase beta-barrel domain"/>
    <property type="match status" value="1"/>
</dbReference>
<dbReference type="GO" id="GO:0019464">
    <property type="term" value="P:glycine decarboxylation via glycine cleavage system"/>
    <property type="evidence" value="ECO:0007669"/>
    <property type="project" value="UniProtKB-UniRule"/>
</dbReference>
<accession>A0A975FMJ1</accession>
<organism evidence="12 13">
    <name type="scientific">Agromyces archimandritae</name>
    <dbReference type="NCBI Taxonomy" id="2781962"/>
    <lineage>
        <taxon>Bacteria</taxon>
        <taxon>Bacillati</taxon>
        <taxon>Actinomycetota</taxon>
        <taxon>Actinomycetes</taxon>
        <taxon>Micrococcales</taxon>
        <taxon>Microbacteriaceae</taxon>
        <taxon>Agromyces</taxon>
    </lineage>
</organism>
<feature type="binding site" evidence="8">
    <location>
        <position position="246"/>
    </location>
    <ligand>
        <name>substrate</name>
    </ligand>
</feature>
<dbReference type="EC" id="2.1.2.10" evidence="2 7"/>
<dbReference type="InterPro" id="IPR013977">
    <property type="entry name" value="GcvT_C"/>
</dbReference>
<protein>
    <recommendedName>
        <fullName evidence="2 7">Aminomethyltransferase</fullName>
        <ecNumber evidence="2 7">2.1.2.10</ecNumber>
    </recommendedName>
    <alternativeName>
        <fullName evidence="5 7">Glycine cleavage system T protein</fullName>
    </alternativeName>
</protein>
<keyword evidence="3 7" id="KW-0032">Aminotransferase</keyword>
<proteinExistence type="inferred from homology"/>
<evidence type="ECO:0000256" key="7">
    <source>
        <dbReference type="HAMAP-Rule" id="MF_00259"/>
    </source>
</evidence>
<dbReference type="PANTHER" id="PTHR43757:SF2">
    <property type="entry name" value="AMINOMETHYLTRANSFERASE, MITOCHONDRIAL"/>
    <property type="match status" value="1"/>
</dbReference>
<dbReference type="InterPro" id="IPR028896">
    <property type="entry name" value="GcvT/YgfZ/DmdA"/>
</dbReference>
<evidence type="ECO:0000259" key="10">
    <source>
        <dbReference type="Pfam" id="PF01571"/>
    </source>
</evidence>
<dbReference type="InterPro" id="IPR022903">
    <property type="entry name" value="GcvT_bac"/>
</dbReference>
<dbReference type="Gene3D" id="4.10.1250.10">
    <property type="entry name" value="Aminomethyltransferase fragment"/>
    <property type="match status" value="1"/>
</dbReference>
<reference evidence="12" key="1">
    <citation type="submission" date="2021-03" db="EMBL/GenBank/DDBJ databases">
        <title>Agromyces archimandritus sp. nov., isolated from the cockroach Archimandrita tessellata.</title>
        <authorList>
            <person name="Guzman J."/>
            <person name="Ortuzar M."/>
            <person name="Poehlein A."/>
            <person name="Daniel R."/>
            <person name="Trujillo M."/>
            <person name="Vilcinskas A."/>
        </authorList>
    </citation>
    <scope>NUCLEOTIDE SEQUENCE</scope>
    <source>
        <strain evidence="12">G127AT</strain>
    </source>
</reference>
<dbReference type="InterPro" id="IPR029043">
    <property type="entry name" value="GcvT/YgfZ_C"/>
</dbReference>
<evidence type="ECO:0000313" key="13">
    <source>
        <dbReference type="Proteomes" id="UP000671914"/>
    </source>
</evidence>
<dbReference type="AlphaFoldDB" id="A0A975FMJ1"/>
<dbReference type="InterPro" id="IPR006222">
    <property type="entry name" value="GCVT_N"/>
</dbReference>
<feature type="domain" description="Aminomethyltransferase C-terminal" evidence="11">
    <location>
        <begin position="331"/>
        <end position="412"/>
    </location>
</feature>
<evidence type="ECO:0000259" key="11">
    <source>
        <dbReference type="Pfam" id="PF08669"/>
    </source>
</evidence>
<dbReference type="NCBIfam" id="TIGR00528">
    <property type="entry name" value="gcvT"/>
    <property type="match status" value="1"/>
</dbReference>
<dbReference type="Proteomes" id="UP000671914">
    <property type="component" value="Chromosome"/>
</dbReference>
<dbReference type="Gene3D" id="3.30.70.1400">
    <property type="entry name" value="Aminomethyltransferase beta-barrel domains"/>
    <property type="match status" value="1"/>
</dbReference>
<evidence type="ECO:0000256" key="8">
    <source>
        <dbReference type="PIRSR" id="PIRSR006487-1"/>
    </source>
</evidence>
<gene>
    <name evidence="7 12" type="primary">gcvT</name>
    <name evidence="12" type="ORF">G127AT_13290</name>
</gene>
<evidence type="ECO:0000256" key="6">
    <source>
        <dbReference type="ARBA" id="ARBA00047665"/>
    </source>
</evidence>